<organism evidence="1 2">
    <name type="scientific">Flavisolibacter ginsengisoli DSM 18119</name>
    <dbReference type="NCBI Taxonomy" id="1121884"/>
    <lineage>
        <taxon>Bacteria</taxon>
        <taxon>Pseudomonadati</taxon>
        <taxon>Bacteroidota</taxon>
        <taxon>Chitinophagia</taxon>
        <taxon>Chitinophagales</taxon>
        <taxon>Chitinophagaceae</taxon>
        <taxon>Flavisolibacter</taxon>
    </lineage>
</organism>
<sequence>MATINKFEELEIWQLSRKFYKSLSPVIEILKNNKEYRFAEQMRSASGSVMDNIAEGFERSSRLEFLNSLGISKGEVGELKSQLYRCLDNNYINSEEFNTLYSEADILSRKIASFIIYLNSAEHKGLKFKDRLKS</sequence>
<dbReference type="Pfam" id="PF05635">
    <property type="entry name" value="23S_rRNA_IVP"/>
    <property type="match status" value="1"/>
</dbReference>
<dbReference type="SUPFAM" id="SSF158446">
    <property type="entry name" value="IVS-encoded protein-like"/>
    <property type="match status" value="1"/>
</dbReference>
<dbReference type="EMBL" id="FQUU01000008">
    <property type="protein sequence ID" value="SHF27354.1"/>
    <property type="molecule type" value="Genomic_DNA"/>
</dbReference>
<dbReference type="Proteomes" id="UP000184048">
    <property type="component" value="Unassembled WGS sequence"/>
</dbReference>
<dbReference type="AlphaFoldDB" id="A0A1M5AB16"/>
<evidence type="ECO:0000313" key="2">
    <source>
        <dbReference type="Proteomes" id="UP000184048"/>
    </source>
</evidence>
<reference evidence="1 2" key="1">
    <citation type="submission" date="2016-11" db="EMBL/GenBank/DDBJ databases">
        <authorList>
            <person name="Jaros S."/>
            <person name="Januszkiewicz K."/>
            <person name="Wedrychowicz H."/>
        </authorList>
    </citation>
    <scope>NUCLEOTIDE SEQUENCE [LARGE SCALE GENOMIC DNA]</scope>
    <source>
        <strain evidence="1 2">DSM 18119</strain>
    </source>
</reference>
<keyword evidence="2" id="KW-1185">Reference proteome</keyword>
<dbReference type="RefSeq" id="WP_072835391.1">
    <property type="nucleotide sequence ID" value="NZ_FQUU01000008.1"/>
</dbReference>
<dbReference type="OrthoDB" id="5515766at2"/>
<accession>A0A1M5AB16</accession>
<protein>
    <submittedName>
        <fullName evidence="1">Four helix bundle protein</fullName>
    </submittedName>
</protein>
<evidence type="ECO:0000313" key="1">
    <source>
        <dbReference type="EMBL" id="SHF27354.1"/>
    </source>
</evidence>
<dbReference type="InterPro" id="IPR036583">
    <property type="entry name" value="23S_rRNA_IVS_sf"/>
</dbReference>
<proteinExistence type="predicted"/>
<dbReference type="PANTHER" id="PTHR38471:SF2">
    <property type="entry name" value="FOUR HELIX BUNDLE PROTEIN"/>
    <property type="match status" value="1"/>
</dbReference>
<dbReference type="InterPro" id="IPR012657">
    <property type="entry name" value="23S_rRNA-intervening_sequence"/>
</dbReference>
<dbReference type="Gene3D" id="1.20.1440.60">
    <property type="entry name" value="23S rRNA-intervening sequence"/>
    <property type="match status" value="1"/>
</dbReference>
<dbReference type="PANTHER" id="PTHR38471">
    <property type="entry name" value="FOUR HELIX BUNDLE PROTEIN"/>
    <property type="match status" value="1"/>
</dbReference>
<name>A0A1M5AB16_9BACT</name>
<dbReference type="NCBIfam" id="TIGR02436">
    <property type="entry name" value="four helix bundle protein"/>
    <property type="match status" value="1"/>
</dbReference>
<dbReference type="STRING" id="1121884.SAMN02745131_02211"/>
<gene>
    <name evidence="1" type="ORF">SAMN02745131_02211</name>
</gene>